<dbReference type="Gene3D" id="3.50.50.60">
    <property type="entry name" value="FAD/NAD(P)-binding domain"/>
    <property type="match status" value="1"/>
</dbReference>
<evidence type="ECO:0000313" key="5">
    <source>
        <dbReference type="EMBL" id="CAA7393307.1"/>
    </source>
</evidence>
<dbReference type="EMBL" id="LR746266">
    <property type="protein sequence ID" value="CAA7393307.1"/>
    <property type="molecule type" value="Genomic_DNA"/>
</dbReference>
<dbReference type="PANTHER" id="PTHR10742:SF313">
    <property type="entry name" value="AMINE OXIDASE"/>
    <property type="match status" value="1"/>
</dbReference>
<comment type="similarity">
    <text evidence="1">Belongs to the flavin monoamine oxidase family.</text>
</comment>
<feature type="signal peptide" evidence="3">
    <location>
        <begin position="1"/>
        <end position="18"/>
    </location>
</feature>
<feature type="chain" id="PRO_5029498799" description="Amine oxidase domain-containing protein" evidence="3">
    <location>
        <begin position="19"/>
        <end position="284"/>
    </location>
</feature>
<evidence type="ECO:0000256" key="3">
    <source>
        <dbReference type="SAM" id="SignalP"/>
    </source>
</evidence>
<dbReference type="Pfam" id="PF01593">
    <property type="entry name" value="Amino_oxidase"/>
    <property type="match status" value="1"/>
</dbReference>
<protein>
    <recommendedName>
        <fullName evidence="4">Amine oxidase domain-containing protein</fullName>
    </recommendedName>
</protein>
<dbReference type="InterPro" id="IPR036188">
    <property type="entry name" value="FAD/NAD-bd_sf"/>
</dbReference>
<sequence length="284" mass="30730">MMLVAFLRILLLAIGLEGDGVTARPDHDPSAIIVGAGISGASDAGIEKILILEATDRIGGRIQKVNFGGHNVEVGAHWVDGVNGKDPVWTFVNKLNLRAFIPEFNKISSSVYQQESGEYDASVVQEALDRAEKVSEAAKEFSKTFSPSGDEDMSVLLFQRLQKHAPSTPLDMVMDYYNHNADYDTPPRVTRLQGAEPLPTYVNYGQLGGGSARLRDRGPRLGPPYGIFYISGPGYPGRSVFLCSTRTDQSPRTYSSRGGGLAGSTGEPTRIGRLALTDFYVNDG</sequence>
<feature type="region of interest" description="Disordered" evidence="2">
    <location>
        <begin position="248"/>
        <end position="267"/>
    </location>
</feature>
<dbReference type="InterPro" id="IPR002937">
    <property type="entry name" value="Amino_oxidase"/>
</dbReference>
<proteinExistence type="inferred from homology"/>
<evidence type="ECO:0000256" key="1">
    <source>
        <dbReference type="ARBA" id="ARBA00005995"/>
    </source>
</evidence>
<dbReference type="SUPFAM" id="SSF51905">
    <property type="entry name" value="FAD/NAD(P)-binding domain"/>
    <property type="match status" value="1"/>
</dbReference>
<reference evidence="5" key="1">
    <citation type="submission" date="2020-02" db="EMBL/GenBank/DDBJ databases">
        <authorList>
            <person name="Scholz U."/>
            <person name="Mascher M."/>
            <person name="Fiebig A."/>
        </authorList>
    </citation>
    <scope>NUCLEOTIDE SEQUENCE</scope>
</reference>
<keyword evidence="3" id="KW-0732">Signal</keyword>
<dbReference type="OrthoDB" id="5046242at2759"/>
<accession>A0A7I8K878</accession>
<evidence type="ECO:0000256" key="2">
    <source>
        <dbReference type="SAM" id="MobiDB-lite"/>
    </source>
</evidence>
<dbReference type="AlphaFoldDB" id="A0A7I8K878"/>
<evidence type="ECO:0000313" key="6">
    <source>
        <dbReference type="Proteomes" id="UP000663760"/>
    </source>
</evidence>
<feature type="domain" description="Amine oxidase" evidence="4">
    <location>
        <begin position="43"/>
        <end position="125"/>
    </location>
</feature>
<keyword evidence="6" id="KW-1185">Reference proteome</keyword>
<dbReference type="Proteomes" id="UP000663760">
    <property type="component" value="Chromosome 3"/>
</dbReference>
<dbReference type="GO" id="GO:0016491">
    <property type="term" value="F:oxidoreductase activity"/>
    <property type="evidence" value="ECO:0007669"/>
    <property type="project" value="InterPro"/>
</dbReference>
<name>A0A7I8K878_SPIIN</name>
<dbReference type="PANTHER" id="PTHR10742">
    <property type="entry name" value="FLAVIN MONOAMINE OXIDASE"/>
    <property type="match status" value="1"/>
</dbReference>
<dbReference type="GO" id="GO:0006598">
    <property type="term" value="P:polyamine catabolic process"/>
    <property type="evidence" value="ECO:0007669"/>
    <property type="project" value="TreeGrafter"/>
</dbReference>
<gene>
    <name evidence="5" type="ORF">SI8410_03004071</name>
</gene>
<organism evidence="5 6">
    <name type="scientific">Spirodela intermedia</name>
    <name type="common">Intermediate duckweed</name>
    <dbReference type="NCBI Taxonomy" id="51605"/>
    <lineage>
        <taxon>Eukaryota</taxon>
        <taxon>Viridiplantae</taxon>
        <taxon>Streptophyta</taxon>
        <taxon>Embryophyta</taxon>
        <taxon>Tracheophyta</taxon>
        <taxon>Spermatophyta</taxon>
        <taxon>Magnoliopsida</taxon>
        <taxon>Liliopsida</taxon>
        <taxon>Araceae</taxon>
        <taxon>Lemnoideae</taxon>
        <taxon>Spirodela</taxon>
    </lineage>
</organism>
<dbReference type="InterPro" id="IPR050281">
    <property type="entry name" value="Flavin_monoamine_oxidase"/>
</dbReference>
<dbReference type="Gene3D" id="3.90.660.10">
    <property type="match status" value="1"/>
</dbReference>
<evidence type="ECO:0000259" key="4">
    <source>
        <dbReference type="Pfam" id="PF01593"/>
    </source>
</evidence>